<reference evidence="2" key="1">
    <citation type="submission" date="2023-02" db="EMBL/GenBank/DDBJ databases">
        <title>Description of Herbaspirillum huttiense subsp. nephrolepsisexaltata and Herbaspirillum huttiense subsp. lycopersicon.</title>
        <authorList>
            <person name="Poudel M."/>
            <person name="Sharma A."/>
            <person name="Goss E."/>
            <person name="Tapia J.H."/>
            <person name="Harmon C.M."/>
            <person name="Jones J.B."/>
        </authorList>
    </citation>
    <scope>NUCLEOTIDE SEQUENCE</scope>
    <source>
        <strain evidence="2">NC40101</strain>
    </source>
</reference>
<name>A0AAE4K6J8_9BURK</name>
<feature type="transmembrane region" description="Helical" evidence="1">
    <location>
        <begin position="227"/>
        <end position="247"/>
    </location>
</feature>
<dbReference type="EMBL" id="JAVRAA010000007">
    <property type="protein sequence ID" value="MDT0338105.1"/>
    <property type="molecule type" value="Genomic_DNA"/>
</dbReference>
<dbReference type="RefSeq" id="WP_310837794.1">
    <property type="nucleotide sequence ID" value="NZ_JAVLSM010000008.1"/>
</dbReference>
<dbReference type="InterPro" id="IPR005625">
    <property type="entry name" value="PepSY-ass_TM"/>
</dbReference>
<keyword evidence="1" id="KW-0812">Transmembrane</keyword>
<sequence length="435" mass="48848">MVSTLSAWLCRRAPRRHHLVLLHRWTGLAIAFFLLVACLTGSLLSFEEELDTWLAPELHLAQPAPGQAATAMLDPYQLRARVERALGPQAQVNQLILHPQPGRTVRFIAEPALDPASGKPYRLSYDEVFANPYDGNIQGVRDRNAISLRPAQLMPFMFKVHHSMALPRVPGALLMGIVALLWTLDCFVGMILTWPRARPFLVKWKPAWLIKWQAGFYRVNLDLHRACGLWLWMMLLLIAWSSVMFNLRDQIYLPVMSQILPFDTSWRGRPPLPRPLAQPPLEWPQAHAMARAAMARFAQERGLTVDFEEKLSMDRRRGLYAYMVHSNADIRSDTGNTGLLIDPATGDIRGHWLPQGDRSGNTFSNWIGALHMGQVFGLPWRIFLAVLGVLVSVLTVTGIVIWWKKRAARAPRPLRAAVSARGTGGSLPGHRGSGS</sequence>
<feature type="transmembrane region" description="Helical" evidence="1">
    <location>
        <begin position="172"/>
        <end position="194"/>
    </location>
</feature>
<dbReference type="Pfam" id="PF03929">
    <property type="entry name" value="PepSY_TM"/>
    <property type="match status" value="1"/>
</dbReference>
<dbReference type="AlphaFoldDB" id="A0AAE4K6J8"/>
<feature type="transmembrane region" description="Helical" evidence="1">
    <location>
        <begin position="382"/>
        <end position="403"/>
    </location>
</feature>
<dbReference type="PANTHER" id="PTHR34219">
    <property type="entry name" value="IRON-REGULATED INNER MEMBRANE PROTEIN-RELATED"/>
    <property type="match status" value="1"/>
</dbReference>
<evidence type="ECO:0000256" key="1">
    <source>
        <dbReference type="SAM" id="Phobius"/>
    </source>
</evidence>
<feature type="transmembrane region" description="Helical" evidence="1">
    <location>
        <begin position="21"/>
        <end position="44"/>
    </location>
</feature>
<protein>
    <submittedName>
        <fullName evidence="2">PepSY-associated TM helix domain-containing protein</fullName>
    </submittedName>
</protein>
<keyword evidence="1" id="KW-0472">Membrane</keyword>
<evidence type="ECO:0000313" key="2">
    <source>
        <dbReference type="EMBL" id="MDT0338105.1"/>
    </source>
</evidence>
<organism evidence="2">
    <name type="scientific">Herbaspirillum huttiense subsp. nephrolepidis</name>
    <dbReference type="NCBI Taxonomy" id="3075126"/>
    <lineage>
        <taxon>Bacteria</taxon>
        <taxon>Pseudomonadati</taxon>
        <taxon>Pseudomonadota</taxon>
        <taxon>Betaproteobacteria</taxon>
        <taxon>Burkholderiales</taxon>
        <taxon>Oxalobacteraceae</taxon>
        <taxon>Herbaspirillum</taxon>
    </lineage>
</organism>
<accession>A0AAE4K6J8</accession>
<gene>
    <name evidence="2" type="ORF">RJN63_14765</name>
</gene>
<comment type="caution">
    <text evidence="2">The sequence shown here is derived from an EMBL/GenBank/DDBJ whole genome shotgun (WGS) entry which is preliminary data.</text>
</comment>
<proteinExistence type="predicted"/>
<keyword evidence="1" id="KW-1133">Transmembrane helix</keyword>
<dbReference type="PANTHER" id="PTHR34219:SF5">
    <property type="entry name" value="BLR4505 PROTEIN"/>
    <property type="match status" value="1"/>
</dbReference>